<protein>
    <submittedName>
        <fullName evidence="2">Uncharacterized protein</fullName>
    </submittedName>
</protein>
<dbReference type="AlphaFoldDB" id="A0A0L0V739"/>
<feature type="transmembrane region" description="Helical" evidence="1">
    <location>
        <begin position="276"/>
        <end position="301"/>
    </location>
</feature>
<keyword evidence="1" id="KW-0472">Membrane</keyword>
<reference evidence="3" key="1">
    <citation type="submission" date="2014-03" db="EMBL/GenBank/DDBJ databases">
        <title>The Genome Sequence of Puccinia striiformis f. sp. tritici PST-78.</title>
        <authorList>
            <consortium name="The Broad Institute Genome Sequencing Platform"/>
            <person name="Cuomo C."/>
            <person name="Hulbert S."/>
            <person name="Chen X."/>
            <person name="Walker B."/>
            <person name="Young S.K."/>
            <person name="Zeng Q."/>
            <person name="Gargeya S."/>
            <person name="Fitzgerald M."/>
            <person name="Haas B."/>
            <person name="Abouelleil A."/>
            <person name="Alvarado L."/>
            <person name="Arachchi H.M."/>
            <person name="Berlin A.M."/>
            <person name="Chapman S.B."/>
            <person name="Goldberg J."/>
            <person name="Griggs A."/>
            <person name="Gujja S."/>
            <person name="Hansen M."/>
            <person name="Howarth C."/>
            <person name="Imamovic A."/>
            <person name="Larimer J."/>
            <person name="McCowan C."/>
            <person name="Montmayeur A."/>
            <person name="Murphy C."/>
            <person name="Neiman D."/>
            <person name="Pearson M."/>
            <person name="Priest M."/>
            <person name="Roberts A."/>
            <person name="Saif S."/>
            <person name="Shea T."/>
            <person name="Sisk P."/>
            <person name="Sykes S."/>
            <person name="Wortman J."/>
            <person name="Nusbaum C."/>
            <person name="Birren B."/>
        </authorList>
    </citation>
    <scope>NUCLEOTIDE SEQUENCE [LARGE SCALE GENOMIC DNA]</scope>
    <source>
        <strain evidence="3">race PST-78</strain>
    </source>
</reference>
<organism evidence="2 3">
    <name type="scientific">Puccinia striiformis f. sp. tritici PST-78</name>
    <dbReference type="NCBI Taxonomy" id="1165861"/>
    <lineage>
        <taxon>Eukaryota</taxon>
        <taxon>Fungi</taxon>
        <taxon>Dikarya</taxon>
        <taxon>Basidiomycota</taxon>
        <taxon>Pucciniomycotina</taxon>
        <taxon>Pucciniomycetes</taxon>
        <taxon>Pucciniales</taxon>
        <taxon>Pucciniaceae</taxon>
        <taxon>Puccinia</taxon>
    </lineage>
</organism>
<feature type="transmembrane region" description="Helical" evidence="1">
    <location>
        <begin position="109"/>
        <end position="128"/>
    </location>
</feature>
<dbReference type="OrthoDB" id="2500638at2759"/>
<sequence length="468" mass="53489">MPRSMDPSEMLSTLNSMSLLLNPYPMILKAIEDQRTHYAYPHLADYALVLAIVHSILLIQASITLGLKIYFLIKNGQRDKIWIWRLHFTLDYERIPYLIPNNNFVIEPLQIMGCLFFELASIIVYLVVKYPTIRSSFPGLHASCLFFFAVSFVPGFVGFWLSGWSAFYVLFFTPNQDTRGERRKTIFHHPRFMNTICIGMPILVSCFFSIIGVILTVKHLRIGSAFEELMIDLHRYTLDWKADDPTTFDNNQRLVNLMEYLLLQGSQILKLAQLMAIGWATLSILIIMFYLGTTISIGIVTKRTMAIATGRAKLFKDISSQDLLARDKSKLHVGESQDLSDLNAASTEESLATSAKHRHINRQSISTINIQRAKYIQRTLYFLRTSCGVMMIAMGFNLCTSLIFVHKARALLDELSRSRHLHRHHSMASYSRYTPYGYVSLDLTVVTNPKFNPHSALATAHAWKNDSL</sequence>
<proteinExistence type="predicted"/>
<keyword evidence="3" id="KW-1185">Reference proteome</keyword>
<feature type="transmembrane region" description="Helical" evidence="1">
    <location>
        <begin position="46"/>
        <end position="73"/>
    </location>
</feature>
<evidence type="ECO:0000256" key="1">
    <source>
        <dbReference type="SAM" id="Phobius"/>
    </source>
</evidence>
<feature type="transmembrane region" description="Helical" evidence="1">
    <location>
        <begin position="381"/>
        <end position="405"/>
    </location>
</feature>
<feature type="transmembrane region" description="Helical" evidence="1">
    <location>
        <begin position="140"/>
        <end position="171"/>
    </location>
</feature>
<dbReference type="EMBL" id="AJIL01000103">
    <property type="protein sequence ID" value="KNE95088.1"/>
    <property type="molecule type" value="Genomic_DNA"/>
</dbReference>
<gene>
    <name evidence="2" type="ORF">PSTG_11565</name>
</gene>
<keyword evidence="1" id="KW-0812">Transmembrane</keyword>
<feature type="transmembrane region" description="Helical" evidence="1">
    <location>
        <begin position="192"/>
        <end position="217"/>
    </location>
</feature>
<accession>A0A0L0V739</accession>
<evidence type="ECO:0000313" key="2">
    <source>
        <dbReference type="EMBL" id="KNE95088.1"/>
    </source>
</evidence>
<dbReference type="Proteomes" id="UP000054564">
    <property type="component" value="Unassembled WGS sequence"/>
</dbReference>
<evidence type="ECO:0000313" key="3">
    <source>
        <dbReference type="Proteomes" id="UP000054564"/>
    </source>
</evidence>
<comment type="caution">
    <text evidence="2">The sequence shown here is derived from an EMBL/GenBank/DDBJ whole genome shotgun (WGS) entry which is preliminary data.</text>
</comment>
<keyword evidence="1" id="KW-1133">Transmembrane helix</keyword>
<name>A0A0L0V739_9BASI</name>